<dbReference type="EMBL" id="CP001511">
    <property type="protein sequence ID" value="ACS42965.1"/>
    <property type="molecule type" value="Genomic_DNA"/>
</dbReference>
<evidence type="ECO:0000313" key="3">
    <source>
        <dbReference type="Proteomes" id="UP000009081"/>
    </source>
</evidence>
<geneLocation type="plasmid" evidence="2 3">
    <name>megaplasmid</name>
</geneLocation>
<protein>
    <submittedName>
        <fullName evidence="2">Uncharacterized protein</fullName>
    </submittedName>
</protein>
<dbReference type="HOGENOM" id="CLU_854740_0_0_5"/>
<feature type="chain" id="PRO_5002945943" evidence="1">
    <location>
        <begin position="22"/>
        <end position="325"/>
    </location>
</feature>
<evidence type="ECO:0000256" key="1">
    <source>
        <dbReference type="SAM" id="SignalP"/>
    </source>
</evidence>
<dbReference type="SUPFAM" id="SSF69917">
    <property type="entry name" value="OMPT-like"/>
    <property type="match status" value="1"/>
</dbReference>
<dbReference type="InterPro" id="IPR053724">
    <property type="entry name" value="OMP_A26_sf"/>
</dbReference>
<evidence type="ECO:0000313" key="2">
    <source>
        <dbReference type="EMBL" id="ACS42965.1"/>
    </source>
</evidence>
<dbReference type="OrthoDB" id="7591823at2"/>
<sequence length="325" mass="34572">MKRSAALALAALALSTAGAAAQTSPYYDAWRDAELELGARYIYGQPSYKAKVKDFDGTPISRLGFTGIDSHSGEIFGRINHKRLDIFLRGSFGFGGYFGGKLRDDDFAPGLGTISSTNSKLSNTFVTDVTVDIGWTPVVLPGTGLRFGPFAGFLYRNDVFTARGVTCNPDDVGGALCGAPGTQPVAPSTKVIKNDVRWTLPRVGLEASMPITEDIGVRVEGSYLIPGLEGFRNEDSHYLRQSELGPVPNFVDTSTRASGFTLQGVIDYRIGERTSIGIGARRIVLDSGTAKAVAGAGLPADQQSPARAGGVFQTTQGFLQLKVSY</sequence>
<dbReference type="KEGG" id="mea:Mex_2p0027"/>
<name>C5B3D3_METEA</name>
<dbReference type="AlphaFoldDB" id="C5B3D3"/>
<dbReference type="RefSeq" id="WP_012753531.1">
    <property type="nucleotide sequence ID" value="NC_012811.1"/>
</dbReference>
<dbReference type="Proteomes" id="UP000009081">
    <property type="component" value="Plasmid megaplasmid"/>
</dbReference>
<keyword evidence="3" id="KW-1185">Reference proteome</keyword>
<dbReference type="GO" id="GO:0004190">
    <property type="term" value="F:aspartic-type endopeptidase activity"/>
    <property type="evidence" value="ECO:0007669"/>
    <property type="project" value="InterPro"/>
</dbReference>
<accession>C5B3D3</accession>
<dbReference type="Gene3D" id="2.40.128.90">
    <property type="entry name" value="OMPT-like"/>
    <property type="match status" value="1"/>
</dbReference>
<organism evidence="2 3">
    <name type="scientific">Methylorubrum extorquens (strain ATCC 14718 / DSM 1338 / JCM 2805 / NCIMB 9133 / AM1)</name>
    <name type="common">Methylobacterium extorquens</name>
    <dbReference type="NCBI Taxonomy" id="272630"/>
    <lineage>
        <taxon>Bacteria</taxon>
        <taxon>Pseudomonadati</taxon>
        <taxon>Pseudomonadota</taxon>
        <taxon>Alphaproteobacteria</taxon>
        <taxon>Hyphomicrobiales</taxon>
        <taxon>Methylobacteriaceae</taxon>
        <taxon>Methylorubrum</taxon>
    </lineage>
</organism>
<dbReference type="InterPro" id="IPR020080">
    <property type="entry name" value="OM_adhesin/peptidase_omptin"/>
</dbReference>
<proteinExistence type="predicted"/>
<keyword evidence="1" id="KW-0732">Signal</keyword>
<feature type="signal peptide" evidence="1">
    <location>
        <begin position="1"/>
        <end position="21"/>
    </location>
</feature>
<reference evidence="2 3" key="1">
    <citation type="journal article" date="2009" name="PLoS ONE">
        <title>Methylobacterium genome sequences: a reference blueprint to investigate microbial metabolism of C1 compounds from natural and industrial sources.</title>
        <authorList>
            <person name="Vuilleumier S."/>
            <person name="Chistoserdova L."/>
            <person name="Lee M.-C."/>
            <person name="Bringel F."/>
            <person name="Lajus A."/>
            <person name="Zhou Y."/>
            <person name="Gourion B."/>
            <person name="Barbe V."/>
            <person name="Chang J."/>
            <person name="Cruveiller S."/>
            <person name="Dossat C."/>
            <person name="Gillett W."/>
            <person name="Gruffaz C."/>
            <person name="Haugen E."/>
            <person name="Hourcade E."/>
            <person name="Levy R."/>
            <person name="Mangenot S."/>
            <person name="Muller E."/>
            <person name="Nadalig T."/>
            <person name="Pagni M."/>
            <person name="Penny C."/>
            <person name="Peyraud R."/>
            <person name="Robinson D.G."/>
            <person name="Roche D."/>
            <person name="Rouy Z."/>
            <person name="Saenampechek C."/>
            <person name="Salvignol G."/>
            <person name="Vallenet D."/>
            <person name="Wu Z."/>
            <person name="Marx C.J."/>
            <person name="Vorholt J.A."/>
            <person name="Olson M.V."/>
            <person name="Kaul R."/>
            <person name="Weissenbach J."/>
            <person name="Medigue C."/>
            <person name="Lidstrom M.E."/>
        </authorList>
    </citation>
    <scope>NUCLEOTIDE SEQUENCE [LARGE SCALE GENOMIC DNA]</scope>
    <source>
        <strain evidence="3">ATCC 14718 / DSM 1338 / JCM 2805 / NCIMB 9133 / AM1</strain>
    </source>
</reference>
<gene>
    <name evidence="2" type="ordered locus">MexAM1_META2p0027</name>
</gene>
<keyword evidence="2" id="KW-0614">Plasmid</keyword>